<name>A0A4V1NRN4_9FIRM</name>
<keyword evidence="1" id="KW-0472">Membrane</keyword>
<feature type="transmembrane region" description="Helical" evidence="1">
    <location>
        <begin position="12"/>
        <end position="31"/>
    </location>
</feature>
<comment type="caution">
    <text evidence="2">The sequence shown here is derived from an EMBL/GenBank/DDBJ whole genome shotgun (WGS) entry which is preliminary data.</text>
</comment>
<dbReference type="AlphaFoldDB" id="A0A4V1NRN4"/>
<dbReference type="RefSeq" id="WP_129257046.1">
    <property type="nucleotide sequence ID" value="NZ_DAWBJR010000006.1"/>
</dbReference>
<organism evidence="2 3">
    <name type="scientific">Blautia faecicola</name>
    <dbReference type="NCBI Taxonomy" id="2509240"/>
    <lineage>
        <taxon>Bacteria</taxon>
        <taxon>Bacillati</taxon>
        <taxon>Bacillota</taxon>
        <taxon>Clostridia</taxon>
        <taxon>Lachnospirales</taxon>
        <taxon>Lachnospiraceae</taxon>
        <taxon>Blautia</taxon>
    </lineage>
</organism>
<keyword evidence="3" id="KW-1185">Reference proteome</keyword>
<feature type="transmembrane region" description="Helical" evidence="1">
    <location>
        <begin position="43"/>
        <end position="62"/>
    </location>
</feature>
<feature type="transmembrane region" description="Helical" evidence="1">
    <location>
        <begin position="74"/>
        <end position="90"/>
    </location>
</feature>
<dbReference type="Proteomes" id="UP000290106">
    <property type="component" value="Unassembled WGS sequence"/>
</dbReference>
<keyword evidence="1" id="KW-0812">Transmembrane</keyword>
<evidence type="ECO:0000313" key="2">
    <source>
        <dbReference type="EMBL" id="RXS74365.1"/>
    </source>
</evidence>
<proteinExistence type="predicted"/>
<evidence type="ECO:0000313" key="3">
    <source>
        <dbReference type="Proteomes" id="UP000290106"/>
    </source>
</evidence>
<reference evidence="2 3" key="1">
    <citation type="submission" date="2019-01" db="EMBL/GenBank/DDBJ databases">
        <title>Blautia sp. nov. KGMB01111 isolated human feces.</title>
        <authorList>
            <person name="Park J.-E."/>
            <person name="Kim J.-S."/>
            <person name="Park S.-H."/>
        </authorList>
    </citation>
    <scope>NUCLEOTIDE SEQUENCE [LARGE SCALE GENOMIC DNA]</scope>
    <source>
        <strain evidence="2 3">KGMB01111</strain>
    </source>
</reference>
<sequence>MLDENKKNTLVYKIRVWAILYLGVIQTLNYIVLGVKMRGEGAALRTICVLGGLSCGLFVHLVRNDFQRDSRGNGLLTEIVTYLGAILAIGEYLSEFGMVIAGGIETIILLLGIVAVLQNQKNINDGKK</sequence>
<feature type="transmembrane region" description="Helical" evidence="1">
    <location>
        <begin position="96"/>
        <end position="117"/>
    </location>
</feature>
<evidence type="ECO:0000256" key="1">
    <source>
        <dbReference type="SAM" id="Phobius"/>
    </source>
</evidence>
<gene>
    <name evidence="2" type="ORF">ETP43_03425</name>
</gene>
<keyword evidence="1" id="KW-1133">Transmembrane helix</keyword>
<protein>
    <submittedName>
        <fullName evidence="2">Uncharacterized protein</fullName>
    </submittedName>
</protein>
<dbReference type="EMBL" id="SDKC01000001">
    <property type="protein sequence ID" value="RXS74365.1"/>
    <property type="molecule type" value="Genomic_DNA"/>
</dbReference>
<accession>A0A4V1NRN4</accession>